<name>X1SMD1_9ZZZZ</name>
<accession>X1SMD1</accession>
<evidence type="ECO:0000313" key="2">
    <source>
        <dbReference type="EMBL" id="GAI80316.1"/>
    </source>
</evidence>
<dbReference type="AlphaFoldDB" id="X1SMD1"/>
<protein>
    <recommendedName>
        <fullName evidence="1">PD-(D/E)XK endonuclease-like domain-containing protein</fullName>
    </recommendedName>
</protein>
<gene>
    <name evidence="2" type="ORF">S12H4_16701</name>
</gene>
<evidence type="ECO:0000259" key="1">
    <source>
        <dbReference type="Pfam" id="PF12705"/>
    </source>
</evidence>
<dbReference type="Pfam" id="PF12705">
    <property type="entry name" value="PDDEXK_1"/>
    <property type="match status" value="1"/>
</dbReference>
<reference evidence="2" key="1">
    <citation type="journal article" date="2014" name="Front. Microbiol.">
        <title>High frequency of phylogenetically diverse reductive dehalogenase-homologous genes in deep subseafloor sedimentary metagenomes.</title>
        <authorList>
            <person name="Kawai M."/>
            <person name="Futagami T."/>
            <person name="Toyoda A."/>
            <person name="Takaki Y."/>
            <person name="Nishi S."/>
            <person name="Hori S."/>
            <person name="Arai W."/>
            <person name="Tsubouchi T."/>
            <person name="Morono Y."/>
            <person name="Uchiyama I."/>
            <person name="Ito T."/>
            <person name="Fujiyama A."/>
            <person name="Inagaki F."/>
            <person name="Takami H."/>
        </authorList>
    </citation>
    <scope>NUCLEOTIDE SEQUENCE</scope>
    <source>
        <strain evidence="2">Expedition CK06-06</strain>
    </source>
</reference>
<dbReference type="InterPro" id="IPR011604">
    <property type="entry name" value="PDDEXK-like_dom_sf"/>
</dbReference>
<dbReference type="InterPro" id="IPR011335">
    <property type="entry name" value="Restrct_endonuc-II-like"/>
</dbReference>
<feature type="domain" description="PD-(D/E)XK endonuclease-like" evidence="1">
    <location>
        <begin position="45"/>
        <end position="213"/>
    </location>
</feature>
<dbReference type="EMBL" id="BARW01008098">
    <property type="protein sequence ID" value="GAI80316.1"/>
    <property type="molecule type" value="Genomic_DNA"/>
</dbReference>
<organism evidence="2">
    <name type="scientific">marine sediment metagenome</name>
    <dbReference type="NCBI Taxonomy" id="412755"/>
    <lineage>
        <taxon>unclassified sequences</taxon>
        <taxon>metagenomes</taxon>
        <taxon>ecological metagenomes</taxon>
    </lineage>
</organism>
<dbReference type="Gene3D" id="3.90.320.10">
    <property type="match status" value="1"/>
</dbReference>
<dbReference type="InterPro" id="IPR038726">
    <property type="entry name" value="PDDEXK_AddAB-type"/>
</dbReference>
<dbReference type="SUPFAM" id="SSF52980">
    <property type="entry name" value="Restriction endonuclease-like"/>
    <property type="match status" value="1"/>
</dbReference>
<proteinExistence type="predicted"/>
<comment type="caution">
    <text evidence="2">The sequence shown here is derived from an EMBL/GenBank/DDBJ whole genome shotgun (WGS) entry which is preliminary data.</text>
</comment>
<feature type="non-terminal residue" evidence="2">
    <location>
        <position position="1"/>
    </location>
</feature>
<sequence length="269" mass="30044">AQEESGEELAARVSQGPGYQAAAPLVPTKLPTNLEFASQTPIIHTSFSALRDLLACPLRWWMSRNWRVGELLDEIGSAAQLAVGNCFHKYVAAHYRCGQPPSADYLERLCRAAPVELDGAAVHRIRALVAAFEASPWAQQTVSAEAVERPVHLVRQVSEAIVDISGNIDLVLSDQQQFVDFKTNRHLSETDLKDYMLQMFIYQQALAAETRNRGDWCPLLVHVTPDGLEEIPLHSNTSIPEQRRTVKILVGQCQPMPTRRRPARCCRIL</sequence>